<dbReference type="SUPFAM" id="SSF53474">
    <property type="entry name" value="alpha/beta-Hydrolases"/>
    <property type="match status" value="1"/>
</dbReference>
<comment type="caution">
    <text evidence="1">The sequence shown here is derived from an EMBL/GenBank/DDBJ whole genome shotgun (WGS) entry which is preliminary data.</text>
</comment>
<dbReference type="InterPro" id="IPR003718">
    <property type="entry name" value="OsmC/Ohr_fam"/>
</dbReference>
<protein>
    <submittedName>
        <fullName evidence="1">Putative redox protein</fullName>
    </submittedName>
</protein>
<dbReference type="Gene3D" id="3.40.50.1820">
    <property type="entry name" value="alpha/beta hydrolase"/>
    <property type="match status" value="1"/>
</dbReference>
<dbReference type="PANTHER" id="PTHR39624:SF2">
    <property type="entry name" value="OSMC-LIKE PROTEIN"/>
    <property type="match status" value="1"/>
</dbReference>
<proteinExistence type="predicted"/>
<sequence>MTDPKVTLELDRPQGGSLDALMALPTGEVRAYAVLAHRSPGSVDVIADVLTRAGIAVLAFEIGAAGAVADVVLAAYHLRANFEPPGILIGHSLGGVAVLSASHLVPEIRAVVTINAPAGEIPPPRTALLVMHAPNDQQVGIQNAGHLFVAARHPKSFIALDGADHSLSAATDAVYAATMIGAWVARYLTTPAPPVASGLTTGHHVLVRENGTPYAQTIVAGRHRLTADEPVPLGRDTGPTPYDLLLASLGSCTSMTIRMYAERKQIPLRDVSVELRHARIHAKDCENCETTNGMLDRIDLRITLDGDLTPEHREKLLAIAGKCPVHRTLHSEIQIRTAMAD</sequence>
<dbReference type="Pfam" id="PF02566">
    <property type="entry name" value="OsmC"/>
    <property type="match status" value="1"/>
</dbReference>
<organism evidence="1 2">
    <name type="scientific">Kribbella italica</name>
    <dbReference type="NCBI Taxonomy" id="1540520"/>
    <lineage>
        <taxon>Bacteria</taxon>
        <taxon>Bacillati</taxon>
        <taxon>Actinomycetota</taxon>
        <taxon>Actinomycetes</taxon>
        <taxon>Propionibacteriales</taxon>
        <taxon>Kribbellaceae</taxon>
        <taxon>Kribbella</taxon>
    </lineage>
</organism>
<dbReference type="InterPro" id="IPR036102">
    <property type="entry name" value="OsmC/Ohrsf"/>
</dbReference>
<dbReference type="EMBL" id="JACHMY010000001">
    <property type="protein sequence ID" value="MBB5833739.1"/>
    <property type="molecule type" value="Genomic_DNA"/>
</dbReference>
<dbReference type="AlphaFoldDB" id="A0A7W9J1T0"/>
<evidence type="ECO:0000313" key="1">
    <source>
        <dbReference type="EMBL" id="MBB5833739.1"/>
    </source>
</evidence>
<dbReference type="RefSeq" id="WP_184793595.1">
    <property type="nucleotide sequence ID" value="NZ_JACHMY010000001.1"/>
</dbReference>
<keyword evidence="2" id="KW-1185">Reference proteome</keyword>
<evidence type="ECO:0000313" key="2">
    <source>
        <dbReference type="Proteomes" id="UP000549971"/>
    </source>
</evidence>
<dbReference type="InterPro" id="IPR015946">
    <property type="entry name" value="KH_dom-like_a/b"/>
</dbReference>
<name>A0A7W9J1T0_9ACTN</name>
<dbReference type="Proteomes" id="UP000549971">
    <property type="component" value="Unassembled WGS sequence"/>
</dbReference>
<dbReference type="PANTHER" id="PTHR39624">
    <property type="entry name" value="PROTEIN INVOLVED IN RIMO-MEDIATED BETA-METHYLTHIOLATION OF RIBOSOMAL PROTEIN S12 YCAO"/>
    <property type="match status" value="1"/>
</dbReference>
<dbReference type="SUPFAM" id="SSF82784">
    <property type="entry name" value="OsmC-like"/>
    <property type="match status" value="1"/>
</dbReference>
<dbReference type="Gene3D" id="3.30.300.20">
    <property type="match status" value="1"/>
</dbReference>
<accession>A0A7W9J1T0</accession>
<dbReference type="InterPro" id="IPR029058">
    <property type="entry name" value="AB_hydrolase_fold"/>
</dbReference>
<reference evidence="1 2" key="1">
    <citation type="submission" date="2020-08" db="EMBL/GenBank/DDBJ databases">
        <title>Sequencing the genomes of 1000 actinobacteria strains.</title>
        <authorList>
            <person name="Klenk H.-P."/>
        </authorList>
    </citation>
    <scope>NUCLEOTIDE SEQUENCE [LARGE SCALE GENOMIC DNA]</scope>
    <source>
        <strain evidence="1 2">DSM 28967</strain>
    </source>
</reference>
<gene>
    <name evidence="1" type="ORF">HDA39_000473</name>
</gene>